<reference evidence="3" key="1">
    <citation type="submission" date="2017-09" db="EMBL/GenBank/DDBJ databases">
        <title>Depth-based differentiation of microbial function through sediment-hosted aquifers and enrichment of novel symbionts in the deep terrestrial subsurface.</title>
        <authorList>
            <person name="Probst A.J."/>
            <person name="Ladd B."/>
            <person name="Jarett J.K."/>
            <person name="Geller-Mcgrath D.E."/>
            <person name="Sieber C.M.K."/>
            <person name="Emerson J.B."/>
            <person name="Anantharaman K."/>
            <person name="Thomas B.C."/>
            <person name="Malmstrom R."/>
            <person name="Stieglmeier M."/>
            <person name="Klingl A."/>
            <person name="Woyke T."/>
            <person name="Ryan C.M."/>
            <person name="Banfield J.F."/>
        </authorList>
    </citation>
    <scope>NUCLEOTIDE SEQUENCE [LARGE SCALE GENOMIC DNA]</scope>
</reference>
<keyword evidence="1" id="KW-0812">Transmembrane</keyword>
<dbReference type="Proteomes" id="UP000228809">
    <property type="component" value="Unassembled WGS sequence"/>
</dbReference>
<keyword evidence="1" id="KW-0472">Membrane</keyword>
<sequence length="69" mass="7905">MRYWIVLDRTKEEGAKNRRGRFFWCLTNGSSNELINNGATRREEDMRLFLAVLTIAVFAGAFFIAFGGV</sequence>
<name>A0A2M6WDT6_9BACT</name>
<protein>
    <submittedName>
        <fullName evidence="2">Uncharacterized protein</fullName>
    </submittedName>
</protein>
<proteinExistence type="predicted"/>
<evidence type="ECO:0000313" key="3">
    <source>
        <dbReference type="Proteomes" id="UP000228809"/>
    </source>
</evidence>
<comment type="caution">
    <text evidence="2">The sequence shown here is derived from an EMBL/GenBank/DDBJ whole genome shotgun (WGS) entry which is preliminary data.</text>
</comment>
<keyword evidence="1" id="KW-1133">Transmembrane helix</keyword>
<evidence type="ECO:0000256" key="1">
    <source>
        <dbReference type="SAM" id="Phobius"/>
    </source>
</evidence>
<organism evidence="2 3">
    <name type="scientific">Candidatus Kaiserbacteria bacterium CG10_big_fil_rev_8_21_14_0_10_49_17</name>
    <dbReference type="NCBI Taxonomy" id="1974609"/>
    <lineage>
        <taxon>Bacteria</taxon>
        <taxon>Candidatus Kaiseribacteriota</taxon>
    </lineage>
</organism>
<dbReference type="EMBL" id="PFBJ01000018">
    <property type="protein sequence ID" value="PIT90948.1"/>
    <property type="molecule type" value="Genomic_DNA"/>
</dbReference>
<gene>
    <name evidence="2" type="ORF">COU17_03270</name>
</gene>
<accession>A0A2M6WDT6</accession>
<feature type="transmembrane region" description="Helical" evidence="1">
    <location>
        <begin position="48"/>
        <end position="68"/>
    </location>
</feature>
<dbReference type="AlphaFoldDB" id="A0A2M6WDT6"/>
<evidence type="ECO:0000313" key="2">
    <source>
        <dbReference type="EMBL" id="PIT90948.1"/>
    </source>
</evidence>